<dbReference type="AlphaFoldDB" id="A0A2V1GNR0"/>
<protein>
    <submittedName>
        <fullName evidence="1">Uncharacterized protein</fullName>
    </submittedName>
</protein>
<keyword evidence="2" id="KW-1185">Reference proteome</keyword>
<reference evidence="1 2" key="1">
    <citation type="submission" date="2018-04" db="EMBL/GenBank/DDBJ databases">
        <title>Thalassorhabdus spongiae gen. nov., sp. nov., isolated from a marine sponge in South-West Iceland.</title>
        <authorList>
            <person name="Knobloch S."/>
            <person name="Daussin A."/>
            <person name="Johannsson R."/>
            <person name="Marteinsson V.T."/>
        </authorList>
    </citation>
    <scope>NUCLEOTIDE SEQUENCE [LARGE SCALE GENOMIC DNA]</scope>
    <source>
        <strain evidence="1 2">Hp12</strain>
    </source>
</reference>
<organism evidence="1 2">
    <name type="scientific">Pelagibaculum spongiae</name>
    <dbReference type="NCBI Taxonomy" id="2080658"/>
    <lineage>
        <taxon>Bacteria</taxon>
        <taxon>Pseudomonadati</taxon>
        <taxon>Pseudomonadota</taxon>
        <taxon>Gammaproteobacteria</taxon>
        <taxon>Oceanospirillales</taxon>
        <taxon>Pelagibaculum</taxon>
    </lineage>
</organism>
<evidence type="ECO:0000313" key="1">
    <source>
        <dbReference type="EMBL" id="PVZ63880.1"/>
    </source>
</evidence>
<gene>
    <name evidence="1" type="ORF">DC094_20345</name>
</gene>
<dbReference type="Gene3D" id="3.90.550.20">
    <property type="match status" value="1"/>
</dbReference>
<dbReference type="SUPFAM" id="SSF53448">
    <property type="entry name" value="Nucleotide-diphospho-sugar transferases"/>
    <property type="match status" value="1"/>
</dbReference>
<evidence type="ECO:0000313" key="2">
    <source>
        <dbReference type="Proteomes" id="UP000244906"/>
    </source>
</evidence>
<accession>A0A2V1GNR0</accession>
<proteinExistence type="predicted"/>
<sequence>MPNDAGIVTPSDSKSVKEWFCSPILKEEQYLQWMATFKSYVIKLCSLNNFLEAYNLITALEYKFNLNEIKDDGNPVINFPGFGSLYKPEISVVTTNVKFRVKLLLDGFYLGLSKSLKDKVNAPVSDRSGVKIIHRMWLGKMPSSEVIKKSAITDNYLSKELFEDNCYRHILWTNNFQLMHSQGSPHYPELAFYQVRHIDELINGSNPFPGMRDFVRAFIAWGDLAFAVDILRLLAVYQYGGLYLDISWHIQKLANDLWIDREAPPSEDEFFTAKKNDFTWNSLFPWAQDPKSSLLWNQAILCFFKDLKVAPKPGGQLEFMLERNRQETQTAASGTMFYSGTVAAQEIRFALEWLQAVLDSPDADFIRRRHHYALHSKFSSEVIRPSSSLPLMSDLGVFTSTLSRFYGYMTEDKKLEFAEKALIEYSYSSVGNKTMLHCDFLKIHRQLNGSWMKRNPKYAICAEAPF</sequence>
<comment type="caution">
    <text evidence="1">The sequence shown here is derived from an EMBL/GenBank/DDBJ whole genome shotgun (WGS) entry which is preliminary data.</text>
</comment>
<name>A0A2V1GNR0_9GAMM</name>
<dbReference type="Proteomes" id="UP000244906">
    <property type="component" value="Unassembled WGS sequence"/>
</dbReference>
<dbReference type="EMBL" id="QDDL01000014">
    <property type="protein sequence ID" value="PVZ63880.1"/>
    <property type="molecule type" value="Genomic_DNA"/>
</dbReference>
<dbReference type="InterPro" id="IPR029044">
    <property type="entry name" value="Nucleotide-diphossugar_trans"/>
</dbReference>